<organism evidence="1 2">
    <name type="scientific">Russula earlei</name>
    <dbReference type="NCBI Taxonomy" id="71964"/>
    <lineage>
        <taxon>Eukaryota</taxon>
        <taxon>Fungi</taxon>
        <taxon>Dikarya</taxon>
        <taxon>Basidiomycota</taxon>
        <taxon>Agaricomycotina</taxon>
        <taxon>Agaricomycetes</taxon>
        <taxon>Russulales</taxon>
        <taxon>Russulaceae</taxon>
        <taxon>Russula</taxon>
    </lineage>
</organism>
<proteinExistence type="predicted"/>
<comment type="caution">
    <text evidence="1">The sequence shown here is derived from an EMBL/GenBank/DDBJ whole genome shotgun (WGS) entry which is preliminary data.</text>
</comment>
<keyword evidence="2" id="KW-1185">Reference proteome</keyword>
<accession>A0ACC0U711</accession>
<protein>
    <submittedName>
        <fullName evidence="1">Uncharacterized protein</fullName>
    </submittedName>
</protein>
<dbReference type="Proteomes" id="UP001207468">
    <property type="component" value="Unassembled WGS sequence"/>
</dbReference>
<reference evidence="1" key="1">
    <citation type="submission" date="2021-03" db="EMBL/GenBank/DDBJ databases">
        <title>Evolutionary priming and transition to the ectomycorrhizal habit in an iconic lineage of mushroom-forming fungi: is preadaptation a requirement?</title>
        <authorList>
            <consortium name="DOE Joint Genome Institute"/>
            <person name="Looney B.P."/>
            <person name="Miyauchi S."/>
            <person name="Morin E."/>
            <person name="Drula E."/>
            <person name="Courty P.E."/>
            <person name="Chicoki N."/>
            <person name="Fauchery L."/>
            <person name="Kohler A."/>
            <person name="Kuo A."/>
            <person name="LaButti K."/>
            <person name="Pangilinan J."/>
            <person name="Lipzen A."/>
            <person name="Riley R."/>
            <person name="Andreopoulos W."/>
            <person name="He G."/>
            <person name="Johnson J."/>
            <person name="Barry K.W."/>
            <person name="Grigoriev I.V."/>
            <person name="Nagy L."/>
            <person name="Hibbett D."/>
            <person name="Henrissat B."/>
            <person name="Matheny P.B."/>
            <person name="Labbe J."/>
            <person name="Martin A.F."/>
        </authorList>
    </citation>
    <scope>NUCLEOTIDE SEQUENCE</scope>
    <source>
        <strain evidence="1">BPL698</strain>
    </source>
</reference>
<dbReference type="EMBL" id="JAGFNK010000124">
    <property type="protein sequence ID" value="KAI9507484.1"/>
    <property type="molecule type" value="Genomic_DNA"/>
</dbReference>
<sequence length="237" mass="26485">MRFNPRHFTYPLFYLTRPLGTPNRDSNPYRGYSLPPTSLHRRGYHHHHHHQVSSDRNVPFPESVHFRANATRKEGQFNAYLIAPPMCSAYSFQGYGPFLFPCAFFNHPLAHEPPTSRAETWSDAVSPPPPSLGMSSSDAPPSPSVGTSVGPFHPTWFTRPARSSVRTAYVSAYPTLVCAWPESKLSSSTSCLFPRHRSERSPASLHSNLSFVCPLVQIHPIIQGHCLTTSSTKLFPS</sequence>
<evidence type="ECO:0000313" key="2">
    <source>
        <dbReference type="Proteomes" id="UP001207468"/>
    </source>
</evidence>
<name>A0ACC0U711_9AGAM</name>
<evidence type="ECO:0000313" key="1">
    <source>
        <dbReference type="EMBL" id="KAI9507484.1"/>
    </source>
</evidence>
<gene>
    <name evidence="1" type="ORF">F5148DRAFT_112261</name>
</gene>